<keyword evidence="1" id="KW-0175">Coiled coil</keyword>
<feature type="coiled-coil region" evidence="1">
    <location>
        <begin position="92"/>
        <end position="123"/>
    </location>
</feature>
<reference evidence="2" key="1">
    <citation type="submission" date="2020-10" db="EMBL/GenBank/DDBJ databases">
        <authorList>
            <person name="Kusch S."/>
        </authorList>
    </citation>
    <scope>NUCLEOTIDE SEQUENCE</scope>
    <source>
        <strain evidence="2">SwB9</strain>
    </source>
</reference>
<dbReference type="Proteomes" id="UP000624404">
    <property type="component" value="Unassembled WGS sequence"/>
</dbReference>
<name>A0A8H2VM30_9HELO</name>
<sequence>MCHCTNINYSCKHWGGRKITLPCQWAKKNAKTGCYNVKPPEGVVHLDYMCDSCKFRENLGSTSPFTHVGIDGIRRPLTRDSIAESKPEGTIEKLKEAEAKSAKEEAEKIRKEIQRNNLEKIRKQDADERREDLLKNVQELDEWFDAILEEQRRIYKIKKGELQELYAAFGDNLGII</sequence>
<keyword evidence="3" id="KW-1185">Reference proteome</keyword>
<accession>A0A8H2VM30</accession>
<protein>
    <submittedName>
        <fullName evidence="2">778455e6-6dd2-4ec0-be79-647fd54d55c8</fullName>
    </submittedName>
</protein>
<dbReference type="AlphaFoldDB" id="A0A8H2VM30"/>
<dbReference type="OrthoDB" id="3512192at2759"/>
<evidence type="ECO:0000256" key="1">
    <source>
        <dbReference type="SAM" id="Coils"/>
    </source>
</evidence>
<proteinExistence type="predicted"/>
<organism evidence="2 3">
    <name type="scientific">Sclerotinia trifoliorum</name>
    <dbReference type="NCBI Taxonomy" id="28548"/>
    <lineage>
        <taxon>Eukaryota</taxon>
        <taxon>Fungi</taxon>
        <taxon>Dikarya</taxon>
        <taxon>Ascomycota</taxon>
        <taxon>Pezizomycotina</taxon>
        <taxon>Leotiomycetes</taxon>
        <taxon>Helotiales</taxon>
        <taxon>Sclerotiniaceae</taxon>
        <taxon>Sclerotinia</taxon>
    </lineage>
</organism>
<dbReference type="EMBL" id="CAJHIA010000002">
    <property type="protein sequence ID" value="CAD6440419.1"/>
    <property type="molecule type" value="Genomic_DNA"/>
</dbReference>
<evidence type="ECO:0000313" key="2">
    <source>
        <dbReference type="EMBL" id="CAD6440419.1"/>
    </source>
</evidence>
<evidence type="ECO:0000313" key="3">
    <source>
        <dbReference type="Proteomes" id="UP000624404"/>
    </source>
</evidence>
<gene>
    <name evidence="2" type="ORF">SCLTRI_LOCUS905</name>
</gene>
<comment type="caution">
    <text evidence="2">The sequence shown here is derived from an EMBL/GenBank/DDBJ whole genome shotgun (WGS) entry which is preliminary data.</text>
</comment>